<feature type="region of interest" description="Disordered" evidence="1">
    <location>
        <begin position="65"/>
        <end position="149"/>
    </location>
</feature>
<reference evidence="3 4" key="2">
    <citation type="submission" date="2021-10" db="EMBL/GenBank/DDBJ databases">
        <authorList>
            <person name="Piombo E."/>
        </authorList>
    </citation>
    <scope>NUCLEOTIDE SEQUENCE [LARGE SCALE GENOMIC DNA]</scope>
</reference>
<protein>
    <submittedName>
        <fullName evidence="3">Uncharacterized protein</fullName>
    </submittedName>
</protein>
<feature type="signal peptide" evidence="2">
    <location>
        <begin position="1"/>
        <end position="23"/>
    </location>
</feature>
<feature type="compositionally biased region" description="Gly residues" evidence="1">
    <location>
        <begin position="101"/>
        <end position="110"/>
    </location>
</feature>
<feature type="compositionally biased region" description="Gly residues" evidence="1">
    <location>
        <begin position="122"/>
        <end position="131"/>
    </location>
</feature>
<evidence type="ECO:0000313" key="3">
    <source>
        <dbReference type="EMBL" id="CAH0053935.1"/>
    </source>
</evidence>
<dbReference type="AlphaFoldDB" id="A0A9P0ENI7"/>
<keyword evidence="4" id="KW-1185">Reference proteome</keyword>
<feature type="compositionally biased region" description="Gly residues" evidence="1">
    <location>
        <begin position="80"/>
        <end position="89"/>
    </location>
</feature>
<keyword evidence="2" id="KW-0732">Signal</keyword>
<reference evidence="4" key="1">
    <citation type="submission" date="2019-06" db="EMBL/GenBank/DDBJ databases">
        <authorList>
            <person name="Broberg M."/>
        </authorList>
    </citation>
    <scope>NUCLEOTIDE SEQUENCE [LARGE SCALE GENOMIC DNA]</scope>
</reference>
<sequence>MVAIKQMISGLPLLAAVATRVAAQQVVSDDLAVRAGFANEDAPLEARFDEEDDSFLQLRDQEITLEERAKEGTPSMYRRGGNGKPGKPGTGKHARSMYRRGGNGKPGKPGTGKHARSMYRRGGNGKPGKPGTGKHARSMYRRGGNGKPGALTLLLYLKNT</sequence>
<feature type="chain" id="PRO_5040357640" evidence="2">
    <location>
        <begin position="24"/>
        <end position="160"/>
    </location>
</feature>
<gene>
    <name evidence="3" type="ORF">CSOL1703_00005818</name>
</gene>
<evidence type="ECO:0000256" key="2">
    <source>
        <dbReference type="SAM" id="SignalP"/>
    </source>
</evidence>
<dbReference type="EMBL" id="CABFOC020000045">
    <property type="protein sequence ID" value="CAH0053935.1"/>
    <property type="molecule type" value="Genomic_DNA"/>
</dbReference>
<comment type="caution">
    <text evidence="3">The sequence shown here is derived from an EMBL/GenBank/DDBJ whole genome shotgun (WGS) entry which is preliminary data.</text>
</comment>
<proteinExistence type="predicted"/>
<evidence type="ECO:0000256" key="1">
    <source>
        <dbReference type="SAM" id="MobiDB-lite"/>
    </source>
</evidence>
<evidence type="ECO:0000313" key="4">
    <source>
        <dbReference type="Proteomes" id="UP000775872"/>
    </source>
</evidence>
<accession>A0A9P0ENI7</accession>
<dbReference type="Proteomes" id="UP000775872">
    <property type="component" value="Unassembled WGS sequence"/>
</dbReference>
<organism evidence="3 4">
    <name type="scientific">Clonostachys solani</name>
    <dbReference type="NCBI Taxonomy" id="160281"/>
    <lineage>
        <taxon>Eukaryota</taxon>
        <taxon>Fungi</taxon>
        <taxon>Dikarya</taxon>
        <taxon>Ascomycota</taxon>
        <taxon>Pezizomycotina</taxon>
        <taxon>Sordariomycetes</taxon>
        <taxon>Hypocreomycetidae</taxon>
        <taxon>Hypocreales</taxon>
        <taxon>Bionectriaceae</taxon>
        <taxon>Clonostachys</taxon>
    </lineage>
</organism>
<name>A0A9P0ENI7_9HYPO</name>